<dbReference type="PANTHER" id="PTHR42693">
    <property type="entry name" value="ARYLSULFATASE FAMILY MEMBER"/>
    <property type="match status" value="1"/>
</dbReference>
<keyword evidence="2" id="KW-0479">Metal-binding</keyword>
<accession>A0A0D1ZGG6</accession>
<keyword evidence="4" id="KW-0106">Calcium</keyword>
<dbReference type="InterPro" id="IPR000917">
    <property type="entry name" value="Sulfatase_N"/>
</dbReference>
<dbReference type="InterPro" id="IPR050738">
    <property type="entry name" value="Sulfatase"/>
</dbReference>
<keyword evidence="7" id="KW-1185">Reference proteome</keyword>
<name>A0A0D1ZGG6_9EURO</name>
<dbReference type="VEuPathDB" id="FungiDB:PV08_09331"/>
<dbReference type="Pfam" id="PF00884">
    <property type="entry name" value="Sulfatase"/>
    <property type="match status" value="1"/>
</dbReference>
<dbReference type="PANTHER" id="PTHR42693:SF33">
    <property type="entry name" value="ARYLSULFATASE"/>
    <property type="match status" value="1"/>
</dbReference>
<dbReference type="AlphaFoldDB" id="A0A0D1ZGG6"/>
<proteinExistence type="inferred from homology"/>
<comment type="similarity">
    <text evidence="1">Belongs to the sulfatase family.</text>
</comment>
<evidence type="ECO:0000259" key="5">
    <source>
        <dbReference type="Pfam" id="PF00884"/>
    </source>
</evidence>
<evidence type="ECO:0000256" key="1">
    <source>
        <dbReference type="ARBA" id="ARBA00008779"/>
    </source>
</evidence>
<dbReference type="Gene3D" id="3.40.720.10">
    <property type="entry name" value="Alkaline Phosphatase, subunit A"/>
    <property type="match status" value="1"/>
</dbReference>
<feature type="domain" description="Sulfatase N-terminal" evidence="5">
    <location>
        <begin position="35"/>
        <end position="452"/>
    </location>
</feature>
<dbReference type="SUPFAM" id="SSF53649">
    <property type="entry name" value="Alkaline phosphatase-like"/>
    <property type="match status" value="1"/>
</dbReference>
<evidence type="ECO:0000256" key="3">
    <source>
        <dbReference type="ARBA" id="ARBA00022801"/>
    </source>
</evidence>
<evidence type="ECO:0000256" key="4">
    <source>
        <dbReference type="ARBA" id="ARBA00022837"/>
    </source>
</evidence>
<evidence type="ECO:0000313" key="6">
    <source>
        <dbReference type="EMBL" id="KIW12057.1"/>
    </source>
</evidence>
<dbReference type="GO" id="GO:0046872">
    <property type="term" value="F:metal ion binding"/>
    <property type="evidence" value="ECO:0007669"/>
    <property type="project" value="UniProtKB-KW"/>
</dbReference>
<dbReference type="Gene3D" id="3.30.1120.10">
    <property type="match status" value="1"/>
</dbReference>
<dbReference type="Proteomes" id="UP000053328">
    <property type="component" value="Unassembled WGS sequence"/>
</dbReference>
<dbReference type="InterPro" id="IPR017850">
    <property type="entry name" value="Alkaline_phosphatase_core_sf"/>
</dbReference>
<dbReference type="CDD" id="cd16025">
    <property type="entry name" value="PAS_like"/>
    <property type="match status" value="1"/>
</dbReference>
<evidence type="ECO:0000313" key="7">
    <source>
        <dbReference type="Proteomes" id="UP000053328"/>
    </source>
</evidence>
<dbReference type="EMBL" id="KN847498">
    <property type="protein sequence ID" value="KIW12057.1"/>
    <property type="molecule type" value="Genomic_DNA"/>
</dbReference>
<dbReference type="HOGENOM" id="CLU_006332_11_1_1"/>
<evidence type="ECO:0000256" key="2">
    <source>
        <dbReference type="ARBA" id="ARBA00022723"/>
    </source>
</evidence>
<dbReference type="GO" id="GO:0004065">
    <property type="term" value="F:arylsulfatase activity"/>
    <property type="evidence" value="ECO:0007669"/>
    <property type="project" value="TreeGrafter"/>
</dbReference>
<dbReference type="InterPro" id="IPR024607">
    <property type="entry name" value="Sulfatase_CS"/>
</dbReference>
<gene>
    <name evidence="6" type="ORF">PV08_09331</name>
</gene>
<dbReference type="RefSeq" id="XP_016232273.1">
    <property type="nucleotide sequence ID" value="XM_016383650.1"/>
</dbReference>
<keyword evidence="3" id="KW-0378">Hydrolase</keyword>
<dbReference type="STRING" id="91928.A0A0D1ZGG6"/>
<organism evidence="6 7">
    <name type="scientific">Exophiala spinifera</name>
    <dbReference type="NCBI Taxonomy" id="91928"/>
    <lineage>
        <taxon>Eukaryota</taxon>
        <taxon>Fungi</taxon>
        <taxon>Dikarya</taxon>
        <taxon>Ascomycota</taxon>
        <taxon>Pezizomycotina</taxon>
        <taxon>Eurotiomycetes</taxon>
        <taxon>Chaetothyriomycetidae</taxon>
        <taxon>Chaetothyriales</taxon>
        <taxon>Herpotrichiellaceae</taxon>
        <taxon>Exophiala</taxon>
    </lineage>
</organism>
<protein>
    <recommendedName>
        <fullName evidence="5">Sulfatase N-terminal domain-containing protein</fullName>
    </recommendedName>
</protein>
<dbReference type="OrthoDB" id="103349at2759"/>
<sequence length="631" mass="69782">MSEEASSATTKRPNFLFILADDLVGGLLHLGSRPLLILDVQGFSDIGCYGSEIQTPNIDRLADEGIRMLNMHAAAACSPTRAMLLSGTDAHLAGLGVLIEYKNSEKGARRWSGKAGYEGFLNEDVATIPEILEDNGYFTAMSGKWHLGLRAHQGPWKRGFKKAFAMLPGCCNHYGWEPVQERFPIGGRPVHAENGRKVEIEPNKTEDPAGFYSTDSYTSKLIQYFEGRTDKEKSKPFFAFLPYTAPHWPLQCSKAQRDKYEGLYEDGPYALRERRLKKLAEMGIIDESVVPHEVETTTVGVGEWHELTPEEKTLSSRAMQAYAGMVDSIDVNVGRVVDYLKKTGEYDNTFIVFMSDNGAEGAAMEAVPVMGDNIKRAIHQYYDNSLGPLWAQASTAPSRLFKCFPSQGGILVPCVVKPPANTFLPSFTPGSFHRSFTTVMDFAPTFLDLAGVSLPGTVERPQQTFPHSSALRKMTTFRGKAVHSIRGKSWVPLFSHGKRVEDDELWAIHSSAEPVGWELFARGALRKGDWKIVHFSKREGGAGEGDDGWELFNVVEDPGETSDLAVSHPEKLQELLRCWEEYVVECGVVWGETAAVSGLGKDEAPELWEDEVELQSSWMGAKAGKRPAVCA</sequence>
<dbReference type="GeneID" id="27336414"/>
<dbReference type="PROSITE" id="PS00149">
    <property type="entry name" value="SULFATASE_2"/>
    <property type="match status" value="1"/>
</dbReference>
<reference evidence="6 7" key="1">
    <citation type="submission" date="2015-01" db="EMBL/GenBank/DDBJ databases">
        <title>The Genome Sequence of Exophiala spinifera CBS89968.</title>
        <authorList>
            <consortium name="The Broad Institute Genomics Platform"/>
            <person name="Cuomo C."/>
            <person name="de Hoog S."/>
            <person name="Gorbushina A."/>
            <person name="Stielow B."/>
            <person name="Teixiera M."/>
            <person name="Abouelleil A."/>
            <person name="Chapman S.B."/>
            <person name="Priest M."/>
            <person name="Young S.K."/>
            <person name="Wortman J."/>
            <person name="Nusbaum C."/>
            <person name="Birren B."/>
        </authorList>
    </citation>
    <scope>NUCLEOTIDE SEQUENCE [LARGE SCALE GENOMIC DNA]</scope>
    <source>
        <strain evidence="6 7">CBS 89968</strain>
    </source>
</reference>